<proteinExistence type="predicted"/>
<sequence length="133" mass="13865">MNRPIVLLTIFLALLSRSAASEPDPDLEHDPAASPVAPSCVEVTADVAPCLSFIESDSASQPSPACCSGAKRLSNQAKSTADRQGICQCIKSALAGAGSYDKNRIPLIPQKCGVSISLPPIDSKTDCSKAFVY</sequence>
<dbReference type="EMBL" id="CM051394">
    <property type="protein sequence ID" value="KAJ4728127.1"/>
    <property type="molecule type" value="Genomic_DNA"/>
</dbReference>
<comment type="caution">
    <text evidence="1">The sequence shown here is derived from an EMBL/GenBank/DDBJ whole genome shotgun (WGS) entry which is preliminary data.</text>
</comment>
<evidence type="ECO:0000313" key="2">
    <source>
        <dbReference type="Proteomes" id="UP001164539"/>
    </source>
</evidence>
<reference evidence="1 2" key="1">
    <citation type="journal article" date="2023" name="Science">
        <title>Complex scaffold remodeling in plant triterpene biosynthesis.</title>
        <authorList>
            <person name="De La Pena R."/>
            <person name="Hodgson H."/>
            <person name="Liu J.C."/>
            <person name="Stephenson M.J."/>
            <person name="Martin A.C."/>
            <person name="Owen C."/>
            <person name="Harkess A."/>
            <person name="Leebens-Mack J."/>
            <person name="Jimenez L.E."/>
            <person name="Osbourn A."/>
            <person name="Sattely E.S."/>
        </authorList>
    </citation>
    <scope>NUCLEOTIDE SEQUENCE [LARGE SCALE GENOMIC DNA]</scope>
    <source>
        <strain evidence="2">cv. JPN11</strain>
        <tissue evidence="1">Leaf</tissue>
    </source>
</reference>
<name>A0ACC1YXE5_MELAZ</name>
<keyword evidence="2" id="KW-1185">Reference proteome</keyword>
<gene>
    <name evidence="1" type="ORF">OWV82_001114</name>
</gene>
<organism evidence="1 2">
    <name type="scientific">Melia azedarach</name>
    <name type="common">Chinaberry tree</name>
    <dbReference type="NCBI Taxonomy" id="155640"/>
    <lineage>
        <taxon>Eukaryota</taxon>
        <taxon>Viridiplantae</taxon>
        <taxon>Streptophyta</taxon>
        <taxon>Embryophyta</taxon>
        <taxon>Tracheophyta</taxon>
        <taxon>Spermatophyta</taxon>
        <taxon>Magnoliopsida</taxon>
        <taxon>eudicotyledons</taxon>
        <taxon>Gunneridae</taxon>
        <taxon>Pentapetalae</taxon>
        <taxon>rosids</taxon>
        <taxon>malvids</taxon>
        <taxon>Sapindales</taxon>
        <taxon>Meliaceae</taxon>
        <taxon>Melia</taxon>
    </lineage>
</organism>
<accession>A0ACC1YXE5</accession>
<dbReference type="Proteomes" id="UP001164539">
    <property type="component" value="Chromosome 1"/>
</dbReference>
<protein>
    <submittedName>
        <fullName evidence="1">Non-specific lipid-transfer protein</fullName>
    </submittedName>
</protein>
<evidence type="ECO:0000313" key="1">
    <source>
        <dbReference type="EMBL" id="KAJ4728127.1"/>
    </source>
</evidence>